<gene>
    <name evidence="1" type="ORF">SAMN05878443_0271</name>
</gene>
<dbReference type="Proteomes" id="UP000184758">
    <property type="component" value="Unassembled WGS sequence"/>
</dbReference>
<evidence type="ECO:0000313" key="2">
    <source>
        <dbReference type="Proteomes" id="UP000184758"/>
    </source>
</evidence>
<name>A0A1N6EXM2_9LACT</name>
<dbReference type="RefSeq" id="WP_034546787.1">
    <property type="nucleotide sequence ID" value="NZ_FSRN01000001.1"/>
</dbReference>
<dbReference type="STRING" id="28230.SAMN05878443_0271"/>
<reference evidence="2" key="1">
    <citation type="submission" date="2016-11" db="EMBL/GenBank/DDBJ databases">
        <authorList>
            <person name="Varghese N."/>
            <person name="Submissions S."/>
        </authorList>
    </citation>
    <scope>NUCLEOTIDE SEQUENCE [LARGE SCALE GENOMIC DNA]</scope>
    <source>
        <strain evidence="2">313</strain>
    </source>
</reference>
<evidence type="ECO:0008006" key="3">
    <source>
        <dbReference type="Google" id="ProtNLM"/>
    </source>
</evidence>
<dbReference type="eggNOG" id="ENOG502ZGZQ">
    <property type="taxonomic scope" value="Bacteria"/>
</dbReference>
<accession>A0A1N6EXM2</accession>
<keyword evidence="2" id="KW-1185">Reference proteome</keyword>
<dbReference type="AlphaFoldDB" id="A0A1N6EXM2"/>
<sequence length="62" mass="7080">MGLFLILAIGFYLYKKDEAQKSAANSQKESNNNTDEIKKVIDYRYASGQISTEEYDKLKAIL</sequence>
<protein>
    <recommendedName>
        <fullName evidence="3">Short C-terminal domain-containing protein</fullName>
    </recommendedName>
</protein>
<organism evidence="1 2">
    <name type="scientific">Carnobacterium alterfunditum</name>
    <dbReference type="NCBI Taxonomy" id="28230"/>
    <lineage>
        <taxon>Bacteria</taxon>
        <taxon>Bacillati</taxon>
        <taxon>Bacillota</taxon>
        <taxon>Bacilli</taxon>
        <taxon>Lactobacillales</taxon>
        <taxon>Carnobacteriaceae</taxon>
        <taxon>Carnobacterium</taxon>
    </lineage>
</organism>
<dbReference type="OrthoDB" id="32195at2"/>
<evidence type="ECO:0000313" key="1">
    <source>
        <dbReference type="EMBL" id="SIN87852.1"/>
    </source>
</evidence>
<dbReference type="EMBL" id="FSRN01000001">
    <property type="protein sequence ID" value="SIN87852.1"/>
    <property type="molecule type" value="Genomic_DNA"/>
</dbReference>
<proteinExistence type="predicted"/>